<organism evidence="13 14">
    <name type="scientific">Corallincola platygyrae</name>
    <dbReference type="NCBI Taxonomy" id="1193278"/>
    <lineage>
        <taxon>Bacteria</taxon>
        <taxon>Pseudomonadati</taxon>
        <taxon>Pseudomonadota</taxon>
        <taxon>Gammaproteobacteria</taxon>
        <taxon>Alteromonadales</taxon>
        <taxon>Psychromonadaceae</taxon>
        <taxon>Corallincola</taxon>
    </lineage>
</organism>
<evidence type="ECO:0000256" key="6">
    <source>
        <dbReference type="ARBA" id="ARBA00022605"/>
    </source>
</evidence>
<dbReference type="CDD" id="cd00609">
    <property type="entry name" value="AAT_like"/>
    <property type="match status" value="1"/>
</dbReference>
<keyword evidence="5 11" id="KW-0032">Aminotransferase</keyword>
<keyword evidence="7 11" id="KW-0808">Transferase</keyword>
<gene>
    <name evidence="11 13" type="primary">hisC</name>
    <name evidence="13" type="ORF">ACFSJ3_18950</name>
</gene>
<comment type="caution">
    <text evidence="13">The sequence shown here is derived from an EMBL/GenBank/DDBJ whole genome shotgun (WGS) entry which is preliminary data.</text>
</comment>
<dbReference type="InterPro" id="IPR001917">
    <property type="entry name" value="Aminotrans_II_pyridoxalP_BS"/>
</dbReference>
<comment type="catalytic activity">
    <reaction evidence="10 11">
        <text>L-histidinol phosphate + 2-oxoglutarate = 3-(imidazol-4-yl)-2-oxopropyl phosphate + L-glutamate</text>
        <dbReference type="Rhea" id="RHEA:23744"/>
        <dbReference type="ChEBI" id="CHEBI:16810"/>
        <dbReference type="ChEBI" id="CHEBI:29985"/>
        <dbReference type="ChEBI" id="CHEBI:57766"/>
        <dbReference type="ChEBI" id="CHEBI:57980"/>
        <dbReference type="EC" id="2.6.1.9"/>
    </reaction>
</comment>
<comment type="subunit">
    <text evidence="4 11">Homodimer.</text>
</comment>
<evidence type="ECO:0000256" key="4">
    <source>
        <dbReference type="ARBA" id="ARBA00011738"/>
    </source>
</evidence>
<dbReference type="SUPFAM" id="SSF53383">
    <property type="entry name" value="PLP-dependent transferases"/>
    <property type="match status" value="1"/>
</dbReference>
<name>A0ABW4XSH9_9GAMM</name>
<dbReference type="PANTHER" id="PTHR42885:SF2">
    <property type="entry name" value="HISTIDINOL-PHOSPHATE AMINOTRANSFERASE"/>
    <property type="match status" value="1"/>
</dbReference>
<evidence type="ECO:0000256" key="3">
    <source>
        <dbReference type="ARBA" id="ARBA00007970"/>
    </source>
</evidence>
<evidence type="ECO:0000256" key="2">
    <source>
        <dbReference type="ARBA" id="ARBA00005011"/>
    </source>
</evidence>
<dbReference type="PANTHER" id="PTHR42885">
    <property type="entry name" value="HISTIDINOL-PHOSPHATE AMINOTRANSFERASE-RELATED"/>
    <property type="match status" value="1"/>
</dbReference>
<evidence type="ECO:0000256" key="7">
    <source>
        <dbReference type="ARBA" id="ARBA00022679"/>
    </source>
</evidence>
<dbReference type="InterPro" id="IPR015424">
    <property type="entry name" value="PyrdxlP-dep_Trfase"/>
</dbReference>
<protein>
    <recommendedName>
        <fullName evidence="11">Histidinol-phosphate aminotransferase</fullName>
        <ecNumber evidence="11">2.6.1.9</ecNumber>
    </recommendedName>
    <alternativeName>
        <fullName evidence="11">Imidazole acetol-phosphate transaminase</fullName>
    </alternativeName>
</protein>
<feature type="modified residue" description="N6-(pyridoxal phosphate)lysine" evidence="11">
    <location>
        <position position="212"/>
    </location>
</feature>
<evidence type="ECO:0000256" key="5">
    <source>
        <dbReference type="ARBA" id="ARBA00022576"/>
    </source>
</evidence>
<evidence type="ECO:0000259" key="12">
    <source>
        <dbReference type="Pfam" id="PF00155"/>
    </source>
</evidence>
<dbReference type="Proteomes" id="UP001597380">
    <property type="component" value="Unassembled WGS sequence"/>
</dbReference>
<comment type="similarity">
    <text evidence="3 11">Belongs to the class-II pyridoxal-phosphate-dependent aminotransferase family. Histidinol-phosphate aminotransferase subfamily.</text>
</comment>
<accession>A0ABW4XSH9</accession>
<dbReference type="EC" id="2.6.1.9" evidence="11"/>
<dbReference type="NCBIfam" id="TIGR01141">
    <property type="entry name" value="hisC"/>
    <property type="match status" value="1"/>
</dbReference>
<evidence type="ECO:0000256" key="9">
    <source>
        <dbReference type="ARBA" id="ARBA00023102"/>
    </source>
</evidence>
<dbReference type="EMBL" id="JBHUHT010000031">
    <property type="protein sequence ID" value="MFD2098060.1"/>
    <property type="molecule type" value="Genomic_DNA"/>
</dbReference>
<evidence type="ECO:0000256" key="8">
    <source>
        <dbReference type="ARBA" id="ARBA00022898"/>
    </source>
</evidence>
<dbReference type="Gene3D" id="3.90.1150.10">
    <property type="entry name" value="Aspartate Aminotransferase, domain 1"/>
    <property type="match status" value="1"/>
</dbReference>
<evidence type="ECO:0000256" key="10">
    <source>
        <dbReference type="ARBA" id="ARBA00047481"/>
    </source>
</evidence>
<evidence type="ECO:0000256" key="11">
    <source>
        <dbReference type="HAMAP-Rule" id="MF_01023"/>
    </source>
</evidence>
<dbReference type="Gene3D" id="3.40.640.10">
    <property type="entry name" value="Type I PLP-dependent aspartate aminotransferase-like (Major domain)"/>
    <property type="match status" value="1"/>
</dbReference>
<evidence type="ECO:0000256" key="1">
    <source>
        <dbReference type="ARBA" id="ARBA00001933"/>
    </source>
</evidence>
<dbReference type="InterPro" id="IPR015422">
    <property type="entry name" value="PyrdxlP-dep_Trfase_small"/>
</dbReference>
<comment type="cofactor">
    <cofactor evidence="1 11">
        <name>pyridoxal 5'-phosphate</name>
        <dbReference type="ChEBI" id="CHEBI:597326"/>
    </cofactor>
</comment>
<dbReference type="Pfam" id="PF00155">
    <property type="entry name" value="Aminotran_1_2"/>
    <property type="match status" value="1"/>
</dbReference>
<keyword evidence="8 11" id="KW-0663">Pyridoxal phosphate</keyword>
<reference evidence="14" key="1">
    <citation type="journal article" date="2019" name="Int. J. Syst. Evol. Microbiol.">
        <title>The Global Catalogue of Microorganisms (GCM) 10K type strain sequencing project: providing services to taxonomists for standard genome sequencing and annotation.</title>
        <authorList>
            <consortium name="The Broad Institute Genomics Platform"/>
            <consortium name="The Broad Institute Genome Sequencing Center for Infectious Disease"/>
            <person name="Wu L."/>
            <person name="Ma J."/>
        </authorList>
    </citation>
    <scope>NUCLEOTIDE SEQUENCE [LARGE SCALE GENOMIC DNA]</scope>
    <source>
        <strain evidence="14">CGMCC 1.10992</strain>
    </source>
</reference>
<sequence>MSLGEKLIRPALKDLVPYESARRIGGNGDVWLNANENPYSQKYQLDCSRFNRYPEFQPPAVIQGYAEYTGLAPEQVLCTRGADEGIELLIRTFCEPAKDRVLICPPTYGMYAISAETNAVETVKVVVDNDFQPDVEAIKANSKGVKLVFLCSPNNPTGHLLERERLLALLDYFSEQALVVVDEAYIEFEAETSVQSLLADYPNLVILRTLSKAFGLAGLRCGFTLASKDIIQQLSKVIAPYPVPEPVAQVAAQALSTDGLSTMRAQVAELNTFKQQFIAELSALGADAWPSAGNFVMVKVDDAKACMKAALDAGIILRDQSKQTKLDGCVRVTVGSKVEMERTLEALRLFLKEAA</sequence>
<keyword evidence="6 11" id="KW-0028">Amino-acid biosynthesis</keyword>
<evidence type="ECO:0000313" key="14">
    <source>
        <dbReference type="Proteomes" id="UP001597380"/>
    </source>
</evidence>
<comment type="pathway">
    <text evidence="2 11">Amino-acid biosynthesis; L-histidine biosynthesis; L-histidine from 5-phospho-alpha-D-ribose 1-diphosphate: step 7/9.</text>
</comment>
<evidence type="ECO:0000313" key="13">
    <source>
        <dbReference type="EMBL" id="MFD2098060.1"/>
    </source>
</evidence>
<keyword evidence="14" id="KW-1185">Reference proteome</keyword>
<dbReference type="InterPro" id="IPR004839">
    <property type="entry name" value="Aminotransferase_I/II_large"/>
</dbReference>
<feature type="domain" description="Aminotransferase class I/classII large" evidence="12">
    <location>
        <begin position="31"/>
        <end position="347"/>
    </location>
</feature>
<dbReference type="InterPro" id="IPR005861">
    <property type="entry name" value="HisP_aminotrans"/>
</dbReference>
<keyword evidence="9 11" id="KW-0368">Histidine biosynthesis</keyword>
<dbReference type="HAMAP" id="MF_01023">
    <property type="entry name" value="HisC_aminotrans_2"/>
    <property type="match status" value="1"/>
</dbReference>
<dbReference type="GO" id="GO:0004400">
    <property type="term" value="F:histidinol-phosphate transaminase activity"/>
    <property type="evidence" value="ECO:0007669"/>
    <property type="project" value="UniProtKB-EC"/>
</dbReference>
<proteinExistence type="inferred from homology"/>
<dbReference type="InterPro" id="IPR015421">
    <property type="entry name" value="PyrdxlP-dep_Trfase_major"/>
</dbReference>
<dbReference type="RefSeq" id="WP_345342361.1">
    <property type="nucleotide sequence ID" value="NZ_BAABLI010000034.1"/>
</dbReference>
<dbReference type="PROSITE" id="PS00599">
    <property type="entry name" value="AA_TRANSFER_CLASS_2"/>
    <property type="match status" value="1"/>
</dbReference>